<dbReference type="CDD" id="cd01392">
    <property type="entry name" value="HTH_LacI"/>
    <property type="match status" value="1"/>
</dbReference>
<dbReference type="EMBL" id="JBHRTQ010000007">
    <property type="protein sequence ID" value="MFC3173938.1"/>
    <property type="molecule type" value="Genomic_DNA"/>
</dbReference>
<feature type="domain" description="HTH lacI-type" evidence="4">
    <location>
        <begin position="10"/>
        <end position="64"/>
    </location>
</feature>
<evidence type="ECO:0000259" key="4">
    <source>
        <dbReference type="PROSITE" id="PS50932"/>
    </source>
</evidence>
<dbReference type="PANTHER" id="PTHR30146:SF120">
    <property type="entry name" value="ALANINE RACEMASE"/>
    <property type="match status" value="1"/>
</dbReference>
<dbReference type="SMART" id="SM00354">
    <property type="entry name" value="HTH_LACI"/>
    <property type="match status" value="1"/>
</dbReference>
<evidence type="ECO:0000256" key="1">
    <source>
        <dbReference type="ARBA" id="ARBA00023015"/>
    </source>
</evidence>
<evidence type="ECO:0000313" key="6">
    <source>
        <dbReference type="Proteomes" id="UP001595604"/>
    </source>
</evidence>
<dbReference type="SUPFAM" id="SSF53822">
    <property type="entry name" value="Periplasmic binding protein-like I"/>
    <property type="match status" value="1"/>
</dbReference>
<accession>A0ABV7ISP4</accession>
<keyword evidence="1" id="KW-0805">Transcription regulation</keyword>
<evidence type="ECO:0000256" key="2">
    <source>
        <dbReference type="ARBA" id="ARBA00023125"/>
    </source>
</evidence>
<proteinExistence type="predicted"/>
<dbReference type="InterPro" id="IPR010982">
    <property type="entry name" value="Lambda_DNA-bd_dom_sf"/>
</dbReference>
<keyword evidence="2 5" id="KW-0238">DNA-binding</keyword>
<dbReference type="Gene3D" id="3.40.50.2300">
    <property type="match status" value="2"/>
</dbReference>
<comment type="caution">
    <text evidence="5">The sequence shown here is derived from an EMBL/GenBank/DDBJ whole genome shotgun (WGS) entry which is preliminary data.</text>
</comment>
<dbReference type="Gene3D" id="1.10.260.40">
    <property type="entry name" value="lambda repressor-like DNA-binding domains"/>
    <property type="match status" value="1"/>
</dbReference>
<evidence type="ECO:0000313" key="5">
    <source>
        <dbReference type="EMBL" id="MFC3173938.1"/>
    </source>
</evidence>
<dbReference type="InterPro" id="IPR028082">
    <property type="entry name" value="Peripla_BP_I"/>
</dbReference>
<dbReference type="PROSITE" id="PS50932">
    <property type="entry name" value="HTH_LACI_2"/>
    <property type="match status" value="1"/>
</dbReference>
<organism evidence="5 6">
    <name type="scientific">Novosphingobium bradum</name>
    <dbReference type="NCBI Taxonomy" id="1737444"/>
    <lineage>
        <taxon>Bacteria</taxon>
        <taxon>Pseudomonadati</taxon>
        <taxon>Pseudomonadota</taxon>
        <taxon>Alphaproteobacteria</taxon>
        <taxon>Sphingomonadales</taxon>
        <taxon>Sphingomonadaceae</taxon>
        <taxon>Novosphingobium</taxon>
    </lineage>
</organism>
<dbReference type="PANTHER" id="PTHR30146">
    <property type="entry name" value="LACI-RELATED TRANSCRIPTIONAL REPRESSOR"/>
    <property type="match status" value="1"/>
</dbReference>
<sequence>MAKALRGHRITSFDVAALAGVSQSTVSRALAGDPVVSEPTRTRVVEAARQLNYYVDENAARLRTGRTGTIAVVVISREEEDHADVNPFYFSLLGAICAAASNRGHETIVSFQARPDTLAGRYEEQRKADGLIVIGTTANRAAWDYYRELGEDGAHVCYWGSPFDDLDWIRSDNHQGARLATGHLIDAGYRDIVCITSDGSPQRQFTERWVGYAERMGEEGLTPRDVQIDERLAREDQGRKAVADLIAGGVPFDAIFVCSDQIALGVLLELHERGITVPDQVGVVGFDGIRSGAYAIPPLTTLEPDFQSAGTMLVDKLLKQIAGRPSPERRVPVRLVERASSRGPKGT</sequence>
<gene>
    <name evidence="5" type="ORF">ACFOD9_06715</name>
</gene>
<evidence type="ECO:0000256" key="3">
    <source>
        <dbReference type="ARBA" id="ARBA00023163"/>
    </source>
</evidence>
<dbReference type="InterPro" id="IPR046335">
    <property type="entry name" value="LacI/GalR-like_sensor"/>
</dbReference>
<keyword evidence="6" id="KW-1185">Reference proteome</keyword>
<dbReference type="Pfam" id="PF00356">
    <property type="entry name" value="LacI"/>
    <property type="match status" value="1"/>
</dbReference>
<dbReference type="Proteomes" id="UP001595604">
    <property type="component" value="Unassembled WGS sequence"/>
</dbReference>
<reference evidence="6" key="1">
    <citation type="journal article" date="2019" name="Int. J. Syst. Evol. Microbiol.">
        <title>The Global Catalogue of Microorganisms (GCM) 10K type strain sequencing project: providing services to taxonomists for standard genome sequencing and annotation.</title>
        <authorList>
            <consortium name="The Broad Institute Genomics Platform"/>
            <consortium name="The Broad Institute Genome Sequencing Center for Infectious Disease"/>
            <person name="Wu L."/>
            <person name="Ma J."/>
        </authorList>
    </citation>
    <scope>NUCLEOTIDE SEQUENCE [LARGE SCALE GENOMIC DNA]</scope>
    <source>
        <strain evidence="6">KCTC 42984</strain>
    </source>
</reference>
<dbReference type="SUPFAM" id="SSF47413">
    <property type="entry name" value="lambda repressor-like DNA-binding domains"/>
    <property type="match status" value="1"/>
</dbReference>
<dbReference type="GO" id="GO:0003677">
    <property type="term" value="F:DNA binding"/>
    <property type="evidence" value="ECO:0007669"/>
    <property type="project" value="UniProtKB-KW"/>
</dbReference>
<protein>
    <submittedName>
        <fullName evidence="5">LacI family DNA-binding transcriptional regulator</fullName>
    </submittedName>
</protein>
<dbReference type="InterPro" id="IPR000843">
    <property type="entry name" value="HTH_LacI"/>
</dbReference>
<keyword evidence="3" id="KW-0804">Transcription</keyword>
<dbReference type="Pfam" id="PF13377">
    <property type="entry name" value="Peripla_BP_3"/>
    <property type="match status" value="1"/>
</dbReference>
<name>A0ABV7ISP4_9SPHN</name>